<dbReference type="NCBIfam" id="TIGR00090">
    <property type="entry name" value="rsfS_iojap_ybeB"/>
    <property type="match status" value="1"/>
</dbReference>
<dbReference type="Proteomes" id="UP000809273">
    <property type="component" value="Unassembled WGS sequence"/>
</dbReference>
<comment type="caution">
    <text evidence="3">The sequence shown here is derived from an EMBL/GenBank/DDBJ whole genome shotgun (WGS) entry which is preliminary data.</text>
</comment>
<evidence type="ECO:0000256" key="2">
    <source>
        <dbReference type="HAMAP-Rule" id="MF_01477"/>
    </source>
</evidence>
<comment type="similarity">
    <text evidence="1 2">Belongs to the Iojap/RsfS family.</text>
</comment>
<comment type="subunit">
    <text evidence="2">Interacts with ribosomal protein uL14 (rplN).</text>
</comment>
<dbReference type="Gene3D" id="3.30.460.10">
    <property type="entry name" value="Beta Polymerase, domain 2"/>
    <property type="match status" value="1"/>
</dbReference>
<dbReference type="InterPro" id="IPR004394">
    <property type="entry name" value="Iojap/RsfS/C7orf30"/>
</dbReference>
<dbReference type="InterPro" id="IPR043519">
    <property type="entry name" value="NT_sf"/>
</dbReference>
<name>A0A9D8KBP2_9DELT</name>
<dbReference type="PANTHER" id="PTHR21043">
    <property type="entry name" value="IOJAP SUPERFAMILY ORTHOLOG"/>
    <property type="match status" value="1"/>
</dbReference>
<proteinExistence type="inferred from homology"/>
<evidence type="ECO:0000256" key="1">
    <source>
        <dbReference type="ARBA" id="ARBA00010574"/>
    </source>
</evidence>
<dbReference type="GO" id="GO:0090071">
    <property type="term" value="P:negative regulation of ribosome biogenesis"/>
    <property type="evidence" value="ECO:0007669"/>
    <property type="project" value="UniProtKB-UniRule"/>
</dbReference>
<dbReference type="Pfam" id="PF02410">
    <property type="entry name" value="RsfS"/>
    <property type="match status" value="1"/>
</dbReference>
<reference evidence="3" key="2">
    <citation type="submission" date="2021-01" db="EMBL/GenBank/DDBJ databases">
        <authorList>
            <person name="Hahn C.R."/>
            <person name="Youssef N.H."/>
            <person name="Elshahed M."/>
        </authorList>
    </citation>
    <scope>NUCLEOTIDE SEQUENCE</scope>
    <source>
        <strain evidence="3">Zod_Metabat.24</strain>
    </source>
</reference>
<protein>
    <recommendedName>
        <fullName evidence="2">Ribosomal silencing factor RsfS</fullName>
    </recommendedName>
</protein>
<dbReference type="EMBL" id="JAFGIX010000003">
    <property type="protein sequence ID" value="MBN1571657.1"/>
    <property type="molecule type" value="Genomic_DNA"/>
</dbReference>
<sequence length="110" mass="12700">MVRAASERKVKNLIVMDVKGVSSFSDYIIIMSGTSDRQVIRSAEHIKETLSKEKIYPLGIEGMREGHWVLMDYGDVIAHLFLEDTRLFYDLEGLWPDVPVHRYNEEGKEV</sequence>
<reference evidence="3" key="1">
    <citation type="journal article" date="2021" name="Environ. Microbiol.">
        <title>Genomic characterization of three novel Desulfobacterota classes expand the metabolic and phylogenetic diversity of the phylum.</title>
        <authorList>
            <person name="Murphy C.L."/>
            <person name="Biggerstaff J."/>
            <person name="Eichhorn A."/>
            <person name="Ewing E."/>
            <person name="Shahan R."/>
            <person name="Soriano D."/>
            <person name="Stewart S."/>
            <person name="VanMol K."/>
            <person name="Walker R."/>
            <person name="Walters P."/>
            <person name="Elshahed M.S."/>
            <person name="Youssef N.H."/>
        </authorList>
    </citation>
    <scope>NUCLEOTIDE SEQUENCE</scope>
    <source>
        <strain evidence="3">Zod_Metabat.24</strain>
    </source>
</reference>
<evidence type="ECO:0000313" key="3">
    <source>
        <dbReference type="EMBL" id="MBN1571657.1"/>
    </source>
</evidence>
<dbReference type="GO" id="GO:0005737">
    <property type="term" value="C:cytoplasm"/>
    <property type="evidence" value="ECO:0007669"/>
    <property type="project" value="UniProtKB-SubCell"/>
</dbReference>
<evidence type="ECO:0000313" key="4">
    <source>
        <dbReference type="Proteomes" id="UP000809273"/>
    </source>
</evidence>
<comment type="function">
    <text evidence="2">Functions as a ribosomal silencing factor. Interacts with ribosomal protein uL14 (rplN), blocking formation of intersubunit bridge B8. Prevents association of the 30S and 50S ribosomal subunits and the formation of functional ribosomes, thus repressing translation.</text>
</comment>
<organism evidence="3 4">
    <name type="scientific">Candidatus Zymogenus saltonus</name>
    <dbReference type="NCBI Taxonomy" id="2844893"/>
    <lineage>
        <taxon>Bacteria</taxon>
        <taxon>Deltaproteobacteria</taxon>
        <taxon>Candidatus Zymogenia</taxon>
        <taxon>Candidatus Zymogeniales</taxon>
        <taxon>Candidatus Zymogenaceae</taxon>
        <taxon>Candidatus Zymogenus</taxon>
    </lineage>
</organism>
<keyword evidence="2" id="KW-0963">Cytoplasm</keyword>
<dbReference type="GO" id="GO:0042256">
    <property type="term" value="P:cytosolic ribosome assembly"/>
    <property type="evidence" value="ECO:0007669"/>
    <property type="project" value="UniProtKB-UniRule"/>
</dbReference>
<keyword evidence="2" id="KW-0810">Translation regulation</keyword>
<dbReference type="GO" id="GO:0017148">
    <property type="term" value="P:negative regulation of translation"/>
    <property type="evidence" value="ECO:0007669"/>
    <property type="project" value="UniProtKB-UniRule"/>
</dbReference>
<dbReference type="GO" id="GO:0043023">
    <property type="term" value="F:ribosomal large subunit binding"/>
    <property type="evidence" value="ECO:0007669"/>
    <property type="project" value="TreeGrafter"/>
</dbReference>
<dbReference type="PANTHER" id="PTHR21043:SF0">
    <property type="entry name" value="MITOCHONDRIAL ASSEMBLY OF RIBOSOMAL LARGE SUBUNIT PROTEIN 1"/>
    <property type="match status" value="1"/>
</dbReference>
<keyword evidence="2" id="KW-0678">Repressor</keyword>
<dbReference type="AlphaFoldDB" id="A0A9D8KBP2"/>
<dbReference type="HAMAP" id="MF_01477">
    <property type="entry name" value="Iojap_RsfS"/>
    <property type="match status" value="1"/>
</dbReference>
<gene>
    <name evidence="2 3" type="primary">rsfS</name>
    <name evidence="3" type="ORF">JW984_00500</name>
</gene>
<dbReference type="SUPFAM" id="SSF81301">
    <property type="entry name" value="Nucleotidyltransferase"/>
    <property type="match status" value="1"/>
</dbReference>
<comment type="subcellular location">
    <subcellularLocation>
        <location evidence="2">Cytoplasm</location>
    </subcellularLocation>
</comment>
<accession>A0A9D8KBP2</accession>